<dbReference type="InterPro" id="IPR001670">
    <property type="entry name" value="ADH_Fe/GldA"/>
</dbReference>
<dbReference type="Gene3D" id="3.40.50.1970">
    <property type="match status" value="1"/>
</dbReference>
<comment type="caution">
    <text evidence="5">The sequence shown here is derived from an EMBL/GenBank/DDBJ whole genome shotgun (WGS) entry which is preliminary data.</text>
</comment>
<evidence type="ECO:0000313" key="6">
    <source>
        <dbReference type="Proteomes" id="UP000216682"/>
    </source>
</evidence>
<evidence type="ECO:0000256" key="2">
    <source>
        <dbReference type="ARBA" id="ARBA00023002"/>
    </source>
</evidence>
<dbReference type="AlphaFoldDB" id="A0A265E8D3"/>
<dbReference type="SUPFAM" id="SSF56796">
    <property type="entry name" value="Dehydroquinate synthase-like"/>
    <property type="match status" value="1"/>
</dbReference>
<dbReference type="FunFam" id="1.20.1090.10:FF:000001">
    <property type="entry name" value="Aldehyde-alcohol dehydrogenase"/>
    <property type="match status" value="1"/>
</dbReference>
<dbReference type="GO" id="GO:0004022">
    <property type="term" value="F:alcohol dehydrogenase (NAD+) activity"/>
    <property type="evidence" value="ECO:0007669"/>
    <property type="project" value="UniProtKB-ARBA"/>
</dbReference>
<dbReference type="PROSITE" id="PS00913">
    <property type="entry name" value="ADH_IRON_1"/>
    <property type="match status" value="1"/>
</dbReference>
<dbReference type="GO" id="GO:0046872">
    <property type="term" value="F:metal ion binding"/>
    <property type="evidence" value="ECO:0007669"/>
    <property type="project" value="InterPro"/>
</dbReference>
<reference evidence="5 6" key="1">
    <citation type="submission" date="2017-07" db="EMBL/GenBank/DDBJ databases">
        <title>Shotgun whole genome sequences of three halophilic bacterial isolates.</title>
        <authorList>
            <person name="Pozzo T."/>
            <person name="Higdon S.M."/>
            <person name="Quillaguaman J."/>
        </authorList>
    </citation>
    <scope>NUCLEOTIDE SEQUENCE [LARGE SCALE GENOMIC DNA]</scope>
    <source>
        <strain evidence="5 6">BU-1</strain>
    </source>
</reference>
<evidence type="ECO:0000313" key="5">
    <source>
        <dbReference type="EMBL" id="OZT77538.1"/>
    </source>
</evidence>
<dbReference type="Pfam" id="PF00465">
    <property type="entry name" value="Fe-ADH"/>
    <property type="match status" value="1"/>
</dbReference>
<dbReference type="Gene3D" id="1.20.1090.10">
    <property type="entry name" value="Dehydroquinate synthase-like - alpha domain"/>
    <property type="match status" value="1"/>
</dbReference>
<dbReference type="CDD" id="cd08551">
    <property type="entry name" value="Fe-ADH"/>
    <property type="match status" value="1"/>
</dbReference>
<evidence type="ECO:0000256" key="1">
    <source>
        <dbReference type="ARBA" id="ARBA00007358"/>
    </source>
</evidence>
<dbReference type="InterPro" id="IPR018211">
    <property type="entry name" value="ADH_Fe_CS"/>
</dbReference>
<dbReference type="PANTHER" id="PTHR11496:SF83">
    <property type="entry name" value="HYDROXYACID-OXOACID TRANSHYDROGENASE, MITOCHONDRIAL"/>
    <property type="match status" value="1"/>
</dbReference>
<name>A0A265E8D3_9STAP</name>
<dbReference type="FunFam" id="3.40.50.1970:FF:000003">
    <property type="entry name" value="Alcohol dehydrogenase, iron-containing"/>
    <property type="match status" value="1"/>
</dbReference>
<dbReference type="PANTHER" id="PTHR11496">
    <property type="entry name" value="ALCOHOL DEHYDROGENASE"/>
    <property type="match status" value="1"/>
</dbReference>
<comment type="similarity">
    <text evidence="1">Belongs to the iron-containing alcohol dehydrogenase family.</text>
</comment>
<dbReference type="InterPro" id="IPR056798">
    <property type="entry name" value="ADH_Fe_C"/>
</dbReference>
<dbReference type="RefSeq" id="WP_094906262.1">
    <property type="nucleotide sequence ID" value="NZ_NPEZ01000002.1"/>
</dbReference>
<evidence type="ECO:0000259" key="3">
    <source>
        <dbReference type="Pfam" id="PF00465"/>
    </source>
</evidence>
<evidence type="ECO:0000259" key="4">
    <source>
        <dbReference type="Pfam" id="PF25137"/>
    </source>
</evidence>
<dbReference type="Proteomes" id="UP000216682">
    <property type="component" value="Unassembled WGS sequence"/>
</dbReference>
<keyword evidence="2" id="KW-0560">Oxidoreductase</keyword>
<dbReference type="EMBL" id="NPEZ01000002">
    <property type="protein sequence ID" value="OZT77538.1"/>
    <property type="molecule type" value="Genomic_DNA"/>
</dbReference>
<feature type="domain" description="Fe-containing alcohol dehydrogenase-like C-terminal" evidence="4">
    <location>
        <begin position="187"/>
        <end position="381"/>
    </location>
</feature>
<gene>
    <name evidence="5" type="ORF">CFN03_06260</name>
</gene>
<feature type="domain" description="Alcohol dehydrogenase iron-type/glycerol dehydrogenase GldA" evidence="3">
    <location>
        <begin position="6"/>
        <end position="175"/>
    </location>
</feature>
<organism evidence="5 6">
    <name type="scientific">Salinicoccus roseus</name>
    <dbReference type="NCBI Taxonomy" id="45670"/>
    <lineage>
        <taxon>Bacteria</taxon>
        <taxon>Bacillati</taxon>
        <taxon>Bacillota</taxon>
        <taxon>Bacilli</taxon>
        <taxon>Bacillales</taxon>
        <taxon>Staphylococcaceae</taxon>
        <taxon>Salinicoccus</taxon>
    </lineage>
</organism>
<accession>A0A265E8D3</accession>
<proteinExistence type="inferred from homology"/>
<dbReference type="Pfam" id="PF25137">
    <property type="entry name" value="ADH_Fe_C"/>
    <property type="match status" value="1"/>
</dbReference>
<dbReference type="InterPro" id="IPR039697">
    <property type="entry name" value="Alcohol_dehydrogenase_Fe"/>
</dbReference>
<protein>
    <submittedName>
        <fullName evidence="5">Alcohol dehydrogenase</fullName>
    </submittedName>
</protein>
<sequence length="384" mass="41666">MKLISPAHIHHGVDSTDKINDIVKEMDAKKVYILCDPILEELGSTGKIKSILDDHGIKYELSTNVMAEPSVEKGNEIIEEVRKYDPDLIIGLGGGSTLDLVKAASLIAVQDGGIENYLNLTGDKKLGKEKIPNILMPTTSGTSAEITDIAVFSTGDSKDAVTDPLMLATYAIIDPVYTYSLPPKVAAASSVDAFTHAIEAFTSVNATPITDTLATGAIEKIYNNVREGVWDAKNFEAKNELSAASIMAGLSFYNAGVAGVHALAYPLGGNFKIPHGESNAVLLPYVYNIIQKSCSNKLSKLAPIFKIDTAGKDSMTISSEIVQKLFNLVEDVGLPRNLKYYDIKENDIELLTKNALKQTRLLVRSPLELKEEVIRKIYTDAFEG</sequence>